<dbReference type="AlphaFoldDB" id="A0A183J0S9"/>
<dbReference type="Gene3D" id="3.40.30.10">
    <property type="entry name" value="Glutaredoxin"/>
    <property type="match status" value="1"/>
</dbReference>
<protein>
    <submittedName>
        <fullName evidence="3">GST N-terminal domain-containing protein</fullName>
    </submittedName>
</protein>
<dbReference type="WBParaSite" id="SBAD_0000982301-mRNA-1">
    <property type="protein sequence ID" value="SBAD_0000982301-mRNA-1"/>
    <property type="gene ID" value="SBAD_0000982301"/>
</dbReference>
<keyword evidence="2" id="KW-1185">Reference proteome</keyword>
<sequence>MVSEHWWCQRYCRKEAVPYPVKSGFNGVTKKRSLRVSLVLDAFRIPYEQIDISSPLPFDAKEVLKSVNALNDTTVYLPQIFNDENYCGVKPILT</sequence>
<dbReference type="OrthoDB" id="9932926at2759"/>
<dbReference type="InterPro" id="IPR006993">
    <property type="entry name" value="Glut_rich_SH3-bd"/>
</dbReference>
<dbReference type="EMBL" id="UZAM01012767">
    <property type="protein sequence ID" value="VDP23372.1"/>
    <property type="molecule type" value="Genomic_DNA"/>
</dbReference>
<organism evidence="3">
    <name type="scientific">Soboliphyme baturini</name>
    <dbReference type="NCBI Taxonomy" id="241478"/>
    <lineage>
        <taxon>Eukaryota</taxon>
        <taxon>Metazoa</taxon>
        <taxon>Ecdysozoa</taxon>
        <taxon>Nematoda</taxon>
        <taxon>Enoplea</taxon>
        <taxon>Dorylaimia</taxon>
        <taxon>Dioctophymatida</taxon>
        <taxon>Dioctophymatoidea</taxon>
        <taxon>Soboliphymatidae</taxon>
        <taxon>Soboliphyme</taxon>
    </lineage>
</organism>
<accession>A0A183J0S9</accession>
<reference evidence="1 2" key="2">
    <citation type="submission" date="2018-11" db="EMBL/GenBank/DDBJ databases">
        <authorList>
            <consortium name="Pathogen Informatics"/>
        </authorList>
    </citation>
    <scope>NUCLEOTIDE SEQUENCE [LARGE SCALE GENOMIC DNA]</scope>
</reference>
<dbReference type="SUPFAM" id="SSF52833">
    <property type="entry name" value="Thioredoxin-like"/>
    <property type="match status" value="1"/>
</dbReference>
<evidence type="ECO:0000313" key="1">
    <source>
        <dbReference type="EMBL" id="VDP23372.1"/>
    </source>
</evidence>
<evidence type="ECO:0000313" key="3">
    <source>
        <dbReference type="WBParaSite" id="SBAD_0000982301-mRNA-1"/>
    </source>
</evidence>
<reference evidence="3" key="1">
    <citation type="submission" date="2016-06" db="UniProtKB">
        <authorList>
            <consortium name="WormBaseParasite"/>
        </authorList>
    </citation>
    <scope>IDENTIFICATION</scope>
</reference>
<dbReference type="Pfam" id="PF04908">
    <property type="entry name" value="SH3BGR"/>
    <property type="match status" value="1"/>
</dbReference>
<evidence type="ECO:0000313" key="2">
    <source>
        <dbReference type="Proteomes" id="UP000270296"/>
    </source>
</evidence>
<dbReference type="InterPro" id="IPR036249">
    <property type="entry name" value="Thioredoxin-like_sf"/>
</dbReference>
<dbReference type="Proteomes" id="UP000270296">
    <property type="component" value="Unassembled WGS sequence"/>
</dbReference>
<gene>
    <name evidence="1" type="ORF">SBAD_LOCUS9477</name>
</gene>
<proteinExistence type="predicted"/>
<name>A0A183J0S9_9BILA</name>